<keyword evidence="8" id="KW-0282">Flagellum</keyword>
<comment type="subcellular location">
    <subcellularLocation>
        <location evidence="1 4">Bacterial flagellum basal body</location>
    </subcellularLocation>
</comment>
<feature type="domain" description="Flagellar basal body rod protein N-terminal" evidence="5">
    <location>
        <begin position="6"/>
        <end position="35"/>
    </location>
</feature>
<dbReference type="Pfam" id="PF00460">
    <property type="entry name" value="Flg_bb_rod"/>
    <property type="match status" value="1"/>
</dbReference>
<evidence type="ECO:0000256" key="1">
    <source>
        <dbReference type="ARBA" id="ARBA00004117"/>
    </source>
</evidence>
<name>A0A437QJI6_9PROT</name>
<dbReference type="RefSeq" id="WP_127766672.1">
    <property type="nucleotide sequence ID" value="NZ_SADE01000003.1"/>
</dbReference>
<dbReference type="GO" id="GO:0030694">
    <property type="term" value="C:bacterial-type flagellum basal body, rod"/>
    <property type="evidence" value="ECO:0007669"/>
    <property type="project" value="UniProtKB-UniRule"/>
</dbReference>
<dbReference type="OrthoDB" id="9804559at2"/>
<keyword evidence="8" id="KW-0966">Cell projection</keyword>
<reference evidence="9" key="1">
    <citation type="submission" date="2019-01" db="EMBL/GenBank/DDBJ databases">
        <title>Gri0909 isolated from a small marine red alga.</title>
        <authorList>
            <person name="Kim J."/>
            <person name="Jeong S.E."/>
            <person name="Jeon C.O."/>
        </authorList>
    </citation>
    <scope>NUCLEOTIDE SEQUENCE [LARGE SCALE GENOMIC DNA]</scope>
    <source>
        <strain evidence="9">Gri0909</strain>
    </source>
</reference>
<dbReference type="Pfam" id="PF22692">
    <property type="entry name" value="LlgE_F_G_D1"/>
    <property type="match status" value="1"/>
</dbReference>
<protein>
    <recommendedName>
        <fullName evidence="4">Flagellar basal-body rod protein FlgF</fullName>
    </recommendedName>
</protein>
<dbReference type="PROSITE" id="PS00588">
    <property type="entry name" value="FLAGELLA_BB_ROD"/>
    <property type="match status" value="1"/>
</dbReference>
<dbReference type="InterPro" id="IPR019776">
    <property type="entry name" value="Flagellar_basal_body_rod_CS"/>
</dbReference>
<sequence length="240" mass="26435">MENSVYIAMSRQAALEREMDITANNLANVNTPSYKAEKLVFREFLVDTQRRAPGLSYVQDLGQYRVMDEGPIRQTGNPLDVAISGDGFFVVDTELGDRYTRHGRFQLDADGTLVTGTGEAVQGEAGPIVIPPGESDISIAADGVISGANGQLGQLRVVRFENTGELRRAANGMFTAQEEPVDVGNPKLVQGSLEDSNVEAVVELTKMMRISRDHKRVKTFLDQEDRRMRDMIDKLTRATA</sequence>
<comment type="caution">
    <text evidence="8">The sequence shown here is derived from an EMBL/GenBank/DDBJ whole genome shotgun (WGS) entry which is preliminary data.</text>
</comment>
<dbReference type="InterPro" id="IPR010930">
    <property type="entry name" value="Flg_bb/hook_C_dom"/>
</dbReference>
<organism evidence="8 9">
    <name type="scientific">Hwanghaeella grinnelliae</name>
    <dbReference type="NCBI Taxonomy" id="2500179"/>
    <lineage>
        <taxon>Bacteria</taxon>
        <taxon>Pseudomonadati</taxon>
        <taxon>Pseudomonadota</taxon>
        <taxon>Alphaproteobacteria</taxon>
        <taxon>Rhodospirillales</taxon>
        <taxon>Rhodospirillaceae</taxon>
        <taxon>Hwanghaeella</taxon>
    </lineage>
</organism>
<proteinExistence type="inferred from homology"/>
<dbReference type="SUPFAM" id="SSF117143">
    <property type="entry name" value="Flagellar hook protein flgE"/>
    <property type="match status" value="1"/>
</dbReference>
<dbReference type="GO" id="GO:0071978">
    <property type="term" value="P:bacterial-type flagellum-dependent swarming motility"/>
    <property type="evidence" value="ECO:0007669"/>
    <property type="project" value="TreeGrafter"/>
</dbReference>
<accession>A0A437QJI6</accession>
<dbReference type="PANTHER" id="PTHR30435:SF19">
    <property type="entry name" value="FLAGELLAR BASAL-BODY ROD PROTEIN FLGG"/>
    <property type="match status" value="1"/>
</dbReference>
<dbReference type="InterPro" id="IPR001444">
    <property type="entry name" value="Flag_bb_rod_N"/>
</dbReference>
<evidence type="ECO:0000313" key="8">
    <source>
        <dbReference type="EMBL" id="RVU34650.1"/>
    </source>
</evidence>
<keyword evidence="8" id="KW-0969">Cilium</keyword>
<comment type="subunit">
    <text evidence="4">The basal body constitutes a major portion of the flagellar organelle and consists of five rings (E,L,P,S, and M) mounted on a central rod. The rod consists of about 26 subunits of FlgG in the distal portion, and FlgB, FlgC and FlgF are thought to build up the proximal portion of the rod with about 6 subunits each.</text>
</comment>
<evidence type="ECO:0000256" key="4">
    <source>
        <dbReference type="RuleBase" id="RU362116"/>
    </source>
</evidence>
<dbReference type="InterPro" id="IPR020013">
    <property type="entry name" value="Flagellar_FlgE/F/G"/>
</dbReference>
<keyword evidence="3 4" id="KW-0975">Bacterial flagellum</keyword>
<evidence type="ECO:0000313" key="9">
    <source>
        <dbReference type="Proteomes" id="UP000287447"/>
    </source>
</evidence>
<dbReference type="InterPro" id="IPR053967">
    <property type="entry name" value="LlgE_F_G-like_D1"/>
</dbReference>
<dbReference type="EMBL" id="SADE01000003">
    <property type="protein sequence ID" value="RVU34650.1"/>
    <property type="molecule type" value="Genomic_DNA"/>
</dbReference>
<dbReference type="AlphaFoldDB" id="A0A437QJI6"/>
<evidence type="ECO:0000259" key="6">
    <source>
        <dbReference type="Pfam" id="PF06429"/>
    </source>
</evidence>
<evidence type="ECO:0000256" key="2">
    <source>
        <dbReference type="ARBA" id="ARBA00009677"/>
    </source>
</evidence>
<dbReference type="NCBIfam" id="TIGR03506">
    <property type="entry name" value="FlgEFG_subfam"/>
    <property type="match status" value="1"/>
</dbReference>
<dbReference type="PANTHER" id="PTHR30435">
    <property type="entry name" value="FLAGELLAR PROTEIN"/>
    <property type="match status" value="1"/>
</dbReference>
<gene>
    <name evidence="8" type="primary">flgF</name>
    <name evidence="8" type="ORF">EOI86_17485</name>
</gene>
<dbReference type="Proteomes" id="UP000287447">
    <property type="component" value="Unassembled WGS sequence"/>
</dbReference>
<evidence type="ECO:0000259" key="7">
    <source>
        <dbReference type="Pfam" id="PF22692"/>
    </source>
</evidence>
<evidence type="ECO:0000259" key="5">
    <source>
        <dbReference type="Pfam" id="PF00460"/>
    </source>
</evidence>
<dbReference type="InterPro" id="IPR012836">
    <property type="entry name" value="FlgF"/>
</dbReference>
<keyword evidence="9" id="KW-1185">Reference proteome</keyword>
<comment type="similarity">
    <text evidence="2 4">Belongs to the flagella basal body rod proteins family.</text>
</comment>
<evidence type="ECO:0000256" key="3">
    <source>
        <dbReference type="ARBA" id="ARBA00023143"/>
    </source>
</evidence>
<dbReference type="InterPro" id="IPR037925">
    <property type="entry name" value="FlgE/F/G-like"/>
</dbReference>
<dbReference type="Pfam" id="PF06429">
    <property type="entry name" value="Flg_bbr_C"/>
    <property type="match status" value="1"/>
</dbReference>
<dbReference type="NCBIfam" id="TIGR02490">
    <property type="entry name" value="flgF"/>
    <property type="match status" value="1"/>
</dbReference>
<feature type="domain" description="Flagellar basal-body/hook protein C-terminal" evidence="6">
    <location>
        <begin position="190"/>
        <end position="212"/>
    </location>
</feature>
<feature type="domain" description="Flagellar hook protein FlgE/F/G-like D1" evidence="7">
    <location>
        <begin position="82"/>
        <end position="146"/>
    </location>
</feature>